<proteinExistence type="predicted"/>
<evidence type="ECO:0000259" key="1">
    <source>
        <dbReference type="PROSITE" id="PS50943"/>
    </source>
</evidence>
<dbReference type="InterPro" id="IPR001387">
    <property type="entry name" value="Cro/C1-type_HTH"/>
</dbReference>
<gene>
    <name evidence="2" type="ORF">CAP51_09190</name>
</gene>
<dbReference type="CDD" id="cd00093">
    <property type="entry name" value="HTH_XRE"/>
    <property type="match status" value="1"/>
</dbReference>
<comment type="caution">
    <text evidence="2">The sequence shown here is derived from an EMBL/GenBank/DDBJ whole genome shotgun (WGS) entry which is preliminary data.</text>
</comment>
<dbReference type="Gene3D" id="1.10.260.40">
    <property type="entry name" value="lambda repressor-like DNA-binding domains"/>
    <property type="match status" value="1"/>
</dbReference>
<dbReference type="SMART" id="SM00530">
    <property type="entry name" value="HTH_XRE"/>
    <property type="match status" value="1"/>
</dbReference>
<dbReference type="OrthoDB" id="6692269at2"/>
<dbReference type="AlphaFoldDB" id="A0A1Z9YXD1"/>
<evidence type="ECO:0000313" key="2">
    <source>
        <dbReference type="EMBL" id="OUY06863.1"/>
    </source>
</evidence>
<dbReference type="EMBL" id="NEXX01000003">
    <property type="protein sequence ID" value="OUY06863.1"/>
    <property type="molecule type" value="Genomic_DNA"/>
</dbReference>
<protein>
    <submittedName>
        <fullName evidence="2">Transcriptional regulator</fullName>
    </submittedName>
</protein>
<accession>A0A1Z9YXD1</accession>
<keyword evidence="3" id="KW-1185">Reference proteome</keyword>
<dbReference type="SUPFAM" id="SSF47413">
    <property type="entry name" value="lambda repressor-like DNA-binding domains"/>
    <property type="match status" value="1"/>
</dbReference>
<reference evidence="2 3" key="1">
    <citation type="submission" date="2017-05" db="EMBL/GenBank/DDBJ databases">
        <title>Acinetobacter populi ANC 5415 (= PBJ7), whole genome shotgun sequencing project.</title>
        <authorList>
            <person name="Nemec A."/>
            <person name="Radolfova-Krizova L."/>
        </authorList>
    </citation>
    <scope>NUCLEOTIDE SEQUENCE [LARGE SCALE GENOMIC DNA]</scope>
    <source>
        <strain evidence="2 3">PBJ7</strain>
    </source>
</reference>
<dbReference type="InterPro" id="IPR010982">
    <property type="entry name" value="Lambda_DNA-bd_dom_sf"/>
</dbReference>
<evidence type="ECO:0000313" key="3">
    <source>
        <dbReference type="Proteomes" id="UP000196536"/>
    </source>
</evidence>
<dbReference type="PROSITE" id="PS50943">
    <property type="entry name" value="HTH_CROC1"/>
    <property type="match status" value="1"/>
</dbReference>
<feature type="domain" description="HTH cro/C1-type" evidence="1">
    <location>
        <begin position="26"/>
        <end position="79"/>
    </location>
</feature>
<sequence>MSDLNVNADFFPLDGQLFCEKLALLIKQKRLDRQLRQEDLAQAIGSSLSTIKRIERGDKSVEYGVVIKALWYLGILDQLNQSLPEIEQKTKQRRIRLAKIDEDNF</sequence>
<dbReference type="GO" id="GO:0003677">
    <property type="term" value="F:DNA binding"/>
    <property type="evidence" value="ECO:0007669"/>
    <property type="project" value="InterPro"/>
</dbReference>
<organism evidence="2 3">
    <name type="scientific">Acinetobacter populi</name>
    <dbReference type="NCBI Taxonomy" id="1582270"/>
    <lineage>
        <taxon>Bacteria</taxon>
        <taxon>Pseudomonadati</taxon>
        <taxon>Pseudomonadota</taxon>
        <taxon>Gammaproteobacteria</taxon>
        <taxon>Moraxellales</taxon>
        <taxon>Moraxellaceae</taxon>
        <taxon>Acinetobacter</taxon>
    </lineage>
</organism>
<dbReference type="Pfam" id="PF01381">
    <property type="entry name" value="HTH_3"/>
    <property type="match status" value="1"/>
</dbReference>
<name>A0A1Z9YXD1_9GAMM</name>
<dbReference type="Proteomes" id="UP000196536">
    <property type="component" value="Unassembled WGS sequence"/>
</dbReference>